<evidence type="ECO:0000313" key="8">
    <source>
        <dbReference type="EMBL" id="EDN58094.1"/>
    </source>
</evidence>
<evidence type="ECO:0000256" key="3">
    <source>
        <dbReference type="ARBA" id="ARBA00022475"/>
    </source>
</evidence>
<evidence type="ECO:0000256" key="4">
    <source>
        <dbReference type="ARBA" id="ARBA00022692"/>
    </source>
</evidence>
<feature type="transmembrane region" description="Helical" evidence="7">
    <location>
        <begin position="204"/>
        <end position="223"/>
    </location>
</feature>
<organism evidence="8 9">
    <name type="scientific">Vibrio antiquarius (strain Ex25)</name>
    <dbReference type="NCBI Taxonomy" id="150340"/>
    <lineage>
        <taxon>Bacteria</taxon>
        <taxon>Pseudomonadati</taxon>
        <taxon>Pseudomonadota</taxon>
        <taxon>Gammaproteobacteria</taxon>
        <taxon>Vibrionales</taxon>
        <taxon>Vibrionaceae</taxon>
        <taxon>Vibrio</taxon>
        <taxon>Vibrio diabolicus subgroup</taxon>
    </lineage>
</organism>
<evidence type="ECO:0000256" key="2">
    <source>
        <dbReference type="ARBA" id="ARBA00022448"/>
    </source>
</evidence>
<reference evidence="9" key="1">
    <citation type="submission" date="2006-10" db="EMBL/GenBank/DDBJ databases">
        <authorList>
            <person name="Heidelberg J."/>
            <person name="Sebastian Y."/>
        </authorList>
    </citation>
    <scope>NUCLEOTIDE SEQUENCE [LARGE SCALE GENOMIC DNA]</scope>
    <source>
        <strain evidence="9">EX25</strain>
    </source>
</reference>
<name>A0ABM9WXB3_VIBAE</name>
<feature type="transmembrane region" description="Helical" evidence="7">
    <location>
        <begin position="392"/>
        <end position="412"/>
    </location>
</feature>
<dbReference type="PANTHER" id="PTHR43549">
    <property type="entry name" value="MULTIDRUG RESISTANCE PROTEIN YPNP-RELATED"/>
    <property type="match status" value="1"/>
</dbReference>
<dbReference type="PANTHER" id="PTHR43549:SF2">
    <property type="entry name" value="MULTIDRUG RESISTANCE PROTEIN NORM-RELATED"/>
    <property type="match status" value="1"/>
</dbReference>
<comment type="subcellular location">
    <subcellularLocation>
        <location evidence="1">Cell membrane</location>
        <topology evidence="1">Multi-pass membrane protein</topology>
    </subcellularLocation>
</comment>
<keyword evidence="2" id="KW-0813">Transport</keyword>
<evidence type="ECO:0000256" key="1">
    <source>
        <dbReference type="ARBA" id="ARBA00004651"/>
    </source>
</evidence>
<keyword evidence="5 7" id="KW-1133">Transmembrane helix</keyword>
<feature type="transmembrane region" description="Helical" evidence="7">
    <location>
        <begin position="358"/>
        <end position="380"/>
    </location>
</feature>
<dbReference type="Proteomes" id="UP000242664">
    <property type="component" value="Unassembled WGS sequence"/>
</dbReference>
<evidence type="ECO:0000256" key="7">
    <source>
        <dbReference type="SAM" id="Phobius"/>
    </source>
</evidence>
<sequence>MFSADFYHKEVYVIKNDIKSINYRLWLVLALTSFMPLIYSTTRIYFLGSIPNTWTFSIAAQVAWLNVGYEVLSEALLVPLSYILGKSLSDCANFNYKGKKALKIILSSYFFVTLFVITYTENLVVAMQQQKELFDATVAYIRLESLAIFISSIYAFFSLVLVLKNEKKTMYKLLSIQVLLMILCDSLLVSQLPFSLNFGVNGVAFSNIIVNSILAAVTTIYFVKSGLFSSSSKEHARQSAWIKEWVKIGWKSGLESLVRNTAFIVMILQLVNEVQQAGTYWVANQFIWGWLLLPVLALGKLVTQDAATNSGLSKVRVQSYLWLTVGIVLVWVITSPMWSGFISNVIGIADPSSIIDLVWLLVAFYIVFSLNNVIDSYFYGIGRTDLMLYQSLIVNSLFYGSAFVCYQVGMFAPNLETISLMFGVGMTVDAIITWLLYHIHRNRKNDGFVLVTV</sequence>
<keyword evidence="4 7" id="KW-0812">Transmembrane</keyword>
<proteinExistence type="predicted"/>
<feature type="transmembrane region" description="Helical" evidence="7">
    <location>
        <begin position="418"/>
        <end position="437"/>
    </location>
</feature>
<dbReference type="EMBL" id="DS267811">
    <property type="protein sequence ID" value="EDN58094.1"/>
    <property type="molecule type" value="Genomic_DNA"/>
</dbReference>
<dbReference type="NCBIfam" id="NF045539">
    <property type="entry name" value="MATE_efflux1"/>
    <property type="match status" value="1"/>
</dbReference>
<keyword evidence="6 7" id="KW-0472">Membrane</keyword>
<evidence type="ECO:0000256" key="6">
    <source>
        <dbReference type="ARBA" id="ARBA00023136"/>
    </source>
</evidence>
<dbReference type="RefSeq" id="WP_006741485.1">
    <property type="nucleotide sequence ID" value="NC_013456.1"/>
</dbReference>
<evidence type="ECO:0000256" key="5">
    <source>
        <dbReference type="ARBA" id="ARBA00022989"/>
    </source>
</evidence>
<gene>
    <name evidence="8" type="ORF">VEx25_B0154</name>
</gene>
<dbReference type="GeneID" id="45027484"/>
<dbReference type="InterPro" id="IPR052031">
    <property type="entry name" value="Membrane_Transporter-Flippase"/>
</dbReference>
<feature type="transmembrane region" description="Helical" evidence="7">
    <location>
        <begin position="280"/>
        <end position="299"/>
    </location>
</feature>
<evidence type="ECO:0000313" key="9">
    <source>
        <dbReference type="Proteomes" id="UP000242664"/>
    </source>
</evidence>
<keyword evidence="3" id="KW-1003">Cell membrane</keyword>
<feature type="transmembrane region" description="Helical" evidence="7">
    <location>
        <begin position="58"/>
        <end position="80"/>
    </location>
</feature>
<feature type="transmembrane region" description="Helical" evidence="7">
    <location>
        <begin position="139"/>
        <end position="161"/>
    </location>
</feature>
<feature type="transmembrane region" description="Helical" evidence="7">
    <location>
        <begin position="101"/>
        <end position="119"/>
    </location>
</feature>
<feature type="transmembrane region" description="Helical" evidence="7">
    <location>
        <begin position="320"/>
        <end position="338"/>
    </location>
</feature>
<feature type="transmembrane region" description="Helical" evidence="7">
    <location>
        <begin position="25"/>
        <end position="46"/>
    </location>
</feature>
<keyword evidence="9" id="KW-1185">Reference proteome</keyword>
<accession>A0ABM9WXB3</accession>
<protein>
    <submittedName>
        <fullName evidence="8">Na+-driven multidrug efflux pump</fullName>
    </submittedName>
</protein>